<dbReference type="EMBL" id="JAANIT010015700">
    <property type="protein sequence ID" value="KAG1520694.1"/>
    <property type="molecule type" value="Genomic_DNA"/>
</dbReference>
<gene>
    <name evidence="1" type="ORF">G6F51_014722</name>
</gene>
<dbReference type="Proteomes" id="UP000717996">
    <property type="component" value="Unassembled WGS sequence"/>
</dbReference>
<protein>
    <submittedName>
        <fullName evidence="1">Uncharacterized protein</fullName>
    </submittedName>
</protein>
<comment type="caution">
    <text evidence="1">The sequence shown here is derived from an EMBL/GenBank/DDBJ whole genome shotgun (WGS) entry which is preliminary data.</text>
</comment>
<name>A0A9P6XL54_RHIOR</name>
<reference evidence="1" key="1">
    <citation type="journal article" date="2020" name="Microb. Genom.">
        <title>Genetic diversity of clinical and environmental Mucorales isolates obtained from an investigation of mucormycosis cases among solid organ transplant recipients.</title>
        <authorList>
            <person name="Nguyen M.H."/>
            <person name="Kaul D."/>
            <person name="Muto C."/>
            <person name="Cheng S.J."/>
            <person name="Richter R.A."/>
            <person name="Bruno V.M."/>
            <person name="Liu G."/>
            <person name="Beyhan S."/>
            <person name="Sundermann A.J."/>
            <person name="Mounaud S."/>
            <person name="Pasculle A.W."/>
            <person name="Nierman W.C."/>
            <person name="Driscoll E."/>
            <person name="Cumbie R."/>
            <person name="Clancy C.J."/>
            <person name="Dupont C.L."/>
        </authorList>
    </citation>
    <scope>NUCLEOTIDE SEQUENCE</scope>
    <source>
        <strain evidence="1">GL16</strain>
    </source>
</reference>
<accession>A0A9P6XL54</accession>
<sequence>MGLVEGLGQADGQLAQFGLGRGQHRVAEFQQAADLATDGLCVKPDRVALGLQRQLQALGLTFMMPPSWITAVPPV</sequence>
<dbReference type="AlphaFoldDB" id="A0A9P6XL54"/>
<evidence type="ECO:0000313" key="2">
    <source>
        <dbReference type="Proteomes" id="UP000717996"/>
    </source>
</evidence>
<organism evidence="1 2">
    <name type="scientific">Rhizopus oryzae</name>
    <name type="common">Mucormycosis agent</name>
    <name type="synonym">Rhizopus arrhizus var. delemar</name>
    <dbReference type="NCBI Taxonomy" id="64495"/>
    <lineage>
        <taxon>Eukaryota</taxon>
        <taxon>Fungi</taxon>
        <taxon>Fungi incertae sedis</taxon>
        <taxon>Mucoromycota</taxon>
        <taxon>Mucoromycotina</taxon>
        <taxon>Mucoromycetes</taxon>
        <taxon>Mucorales</taxon>
        <taxon>Mucorineae</taxon>
        <taxon>Rhizopodaceae</taxon>
        <taxon>Rhizopus</taxon>
    </lineage>
</organism>
<proteinExistence type="predicted"/>
<evidence type="ECO:0000313" key="1">
    <source>
        <dbReference type="EMBL" id="KAG1520694.1"/>
    </source>
</evidence>